<dbReference type="EMBL" id="QWVT01000008">
    <property type="protein sequence ID" value="RID87999.1"/>
    <property type="molecule type" value="Genomic_DNA"/>
</dbReference>
<evidence type="ECO:0000313" key="1">
    <source>
        <dbReference type="EMBL" id="RID87999.1"/>
    </source>
</evidence>
<dbReference type="AlphaFoldDB" id="A0A398BCS0"/>
<keyword evidence="1" id="KW-0966">Cell projection</keyword>
<accession>A0A398BCS0</accession>
<keyword evidence="1" id="KW-0969">Cilium</keyword>
<evidence type="ECO:0000313" key="2">
    <source>
        <dbReference type="Proteomes" id="UP000265816"/>
    </source>
</evidence>
<dbReference type="InterPro" id="IPR013367">
    <property type="entry name" value="Flagellar_put"/>
</dbReference>
<dbReference type="Proteomes" id="UP000265816">
    <property type="component" value="Unassembled WGS sequence"/>
</dbReference>
<comment type="caution">
    <text evidence="1">The sequence shown here is derived from an EMBL/GenBank/DDBJ whole genome shotgun (WGS) entry which is preliminary data.</text>
</comment>
<proteinExistence type="predicted"/>
<dbReference type="Pfam" id="PF12611">
    <property type="entry name" value="Flagellar_put"/>
    <property type="match status" value="1"/>
</dbReference>
<keyword evidence="2" id="KW-1185">Reference proteome</keyword>
<dbReference type="OrthoDB" id="165650at2"/>
<protein>
    <submittedName>
        <fullName evidence="1">Flagellar protein</fullName>
    </submittedName>
</protein>
<name>A0A398BCS0_9BACI</name>
<sequence>MDKPVFRPIHQLPVIGGRNSPVKTVGSSGKFSQHLLSALDSPGKLVLSKHAEERLRQRGISISPERWQRIEDKVNQARDMGIKDSLVLLKDAALIVSAKNNKVITAMNRQEAGEQIFTDINGTIILES</sequence>
<dbReference type="RefSeq" id="WP_119111569.1">
    <property type="nucleotide sequence ID" value="NZ_CBCSEO010000001.1"/>
</dbReference>
<dbReference type="NCBIfam" id="TIGR02530">
    <property type="entry name" value="flg_new"/>
    <property type="match status" value="1"/>
</dbReference>
<reference evidence="1 2" key="1">
    <citation type="submission" date="2018-08" db="EMBL/GenBank/DDBJ databases">
        <title>Bacillus jemisoniae sp. nov., Bacillus chryseoplanitiae sp. nov., Bacillus resnikiae sp. nov., and Bacillus frankliniae sp. nov., isolated from Viking spacecraft and associated surfaces.</title>
        <authorList>
            <person name="Seuylemezian A."/>
            <person name="Vaishampayan P."/>
        </authorList>
    </citation>
    <scope>NUCLEOTIDE SEQUENCE [LARGE SCALE GENOMIC DNA]</scope>
    <source>
        <strain evidence="1 2">JJ-247</strain>
    </source>
</reference>
<keyword evidence="1" id="KW-0282">Flagellum</keyword>
<organism evidence="1 2">
    <name type="scientific">Mesobacillus zeae</name>
    <dbReference type="NCBI Taxonomy" id="1917180"/>
    <lineage>
        <taxon>Bacteria</taxon>
        <taxon>Bacillati</taxon>
        <taxon>Bacillota</taxon>
        <taxon>Bacilli</taxon>
        <taxon>Bacillales</taxon>
        <taxon>Bacillaceae</taxon>
        <taxon>Mesobacillus</taxon>
    </lineage>
</organism>
<gene>
    <name evidence="1" type="ORF">D1970_03965</name>
</gene>